<dbReference type="InterPro" id="IPR003462">
    <property type="entry name" value="ODC_Mu_crystall"/>
</dbReference>
<dbReference type="EMBL" id="JAODYH010000017">
    <property type="protein sequence ID" value="MCT9813268.1"/>
    <property type="molecule type" value="Genomic_DNA"/>
</dbReference>
<dbReference type="RefSeq" id="WP_261502521.1">
    <property type="nucleotide sequence ID" value="NZ_JAODYH010000017.1"/>
</dbReference>
<name>A0ABT2PS23_9BURK</name>
<organism evidence="1 2">
    <name type="scientific">Acidovorax bellezanensis</name>
    <dbReference type="NCBI Taxonomy" id="2976702"/>
    <lineage>
        <taxon>Bacteria</taxon>
        <taxon>Pseudomonadati</taxon>
        <taxon>Pseudomonadota</taxon>
        <taxon>Betaproteobacteria</taxon>
        <taxon>Burkholderiales</taxon>
        <taxon>Comamonadaceae</taxon>
        <taxon>Acidovorax</taxon>
    </lineage>
</organism>
<dbReference type="Pfam" id="PF02423">
    <property type="entry name" value="OCD_Mu_crystall"/>
    <property type="match status" value="1"/>
</dbReference>
<dbReference type="Gene3D" id="3.30.1780.10">
    <property type="entry name" value="ornithine cyclodeaminase, domain 1"/>
    <property type="match status" value="1"/>
</dbReference>
<keyword evidence="2" id="KW-1185">Reference proteome</keyword>
<accession>A0ABT2PS23</accession>
<comment type="caution">
    <text evidence="1">The sequence shown here is derived from an EMBL/GenBank/DDBJ whole genome shotgun (WGS) entry which is preliminary data.</text>
</comment>
<sequence length="308" mass="32214">MLHITDAMIDAVVSPDDALEAMRTAFSSFGRGEAAMQSRERTEAGGVKLSTLGAVIPAHGVTGAKVYTTIQGQFNFVILLFSTETGAPLATMEANAITRLRTAATTVLAAEYLAPRQAQQLFLCGAGVQGVAHAQQLTRHCGFKRIHVFDPYAPDAVFERLQAACGVPVIRVTDTHAVADAEVVVTASRSAQPLFSGERIADGAFVAAIGSSLPHTRELDDAALARADVIVVEWARQAAVEAGDLVLAAPALNVAGKLLELGALLNGSPVQRPAGDRISLYKAVGVGLEDIALAGLAYRRHLQAGNIA</sequence>
<evidence type="ECO:0000313" key="1">
    <source>
        <dbReference type="EMBL" id="MCT9813268.1"/>
    </source>
</evidence>
<proteinExistence type="predicted"/>
<protein>
    <submittedName>
        <fullName evidence="1">Ornithine cyclodeaminase family protein</fullName>
    </submittedName>
</protein>
<dbReference type="InterPro" id="IPR036291">
    <property type="entry name" value="NAD(P)-bd_dom_sf"/>
</dbReference>
<evidence type="ECO:0000313" key="2">
    <source>
        <dbReference type="Proteomes" id="UP001525968"/>
    </source>
</evidence>
<dbReference type="PANTHER" id="PTHR13812">
    <property type="entry name" value="KETIMINE REDUCTASE MU-CRYSTALLIN"/>
    <property type="match status" value="1"/>
</dbReference>
<reference evidence="1 2" key="1">
    <citation type="submission" date="2022-09" db="EMBL/GenBank/DDBJ databases">
        <title>Draft genome of isolate Be4.</title>
        <authorList>
            <person name="Sanchez-Castro I."/>
            <person name="Martinez-Rodriguez P."/>
            <person name="Descostes M."/>
            <person name="Merroun M."/>
        </authorList>
    </citation>
    <scope>NUCLEOTIDE SEQUENCE [LARGE SCALE GENOMIC DNA]</scope>
    <source>
        <strain evidence="1 2">Be4</strain>
    </source>
</reference>
<dbReference type="Proteomes" id="UP001525968">
    <property type="component" value="Unassembled WGS sequence"/>
</dbReference>
<dbReference type="Gene3D" id="3.40.50.720">
    <property type="entry name" value="NAD(P)-binding Rossmann-like Domain"/>
    <property type="match status" value="1"/>
</dbReference>
<gene>
    <name evidence="1" type="ORF">N0K08_21775</name>
</gene>
<dbReference type="SUPFAM" id="SSF51735">
    <property type="entry name" value="NAD(P)-binding Rossmann-fold domains"/>
    <property type="match status" value="1"/>
</dbReference>
<dbReference type="PANTHER" id="PTHR13812:SF19">
    <property type="entry name" value="KETIMINE REDUCTASE MU-CRYSTALLIN"/>
    <property type="match status" value="1"/>
</dbReference>
<dbReference type="PIRSF" id="PIRSF001439">
    <property type="entry name" value="CryM"/>
    <property type="match status" value="1"/>
</dbReference>
<dbReference type="InterPro" id="IPR023401">
    <property type="entry name" value="ODC_N"/>
</dbReference>